<evidence type="ECO:0000313" key="4">
    <source>
        <dbReference type="Proteomes" id="UP000622166"/>
    </source>
</evidence>
<feature type="transmembrane region" description="Helical" evidence="2">
    <location>
        <begin position="56"/>
        <end position="76"/>
    </location>
</feature>
<organism evidence="3 4">
    <name type="scientific">Streptomyces poonensis</name>
    <dbReference type="NCBI Taxonomy" id="68255"/>
    <lineage>
        <taxon>Bacteria</taxon>
        <taxon>Bacillati</taxon>
        <taxon>Actinomycetota</taxon>
        <taxon>Actinomycetes</taxon>
        <taxon>Kitasatosporales</taxon>
        <taxon>Streptomycetaceae</taxon>
        <taxon>Streptomyces</taxon>
    </lineage>
</organism>
<keyword evidence="2" id="KW-0812">Transmembrane</keyword>
<comment type="caution">
    <text evidence="3">The sequence shown here is derived from an EMBL/GenBank/DDBJ whole genome shotgun (WGS) entry which is preliminary data.</text>
</comment>
<evidence type="ECO:0000256" key="2">
    <source>
        <dbReference type="SAM" id="Phobius"/>
    </source>
</evidence>
<keyword evidence="2" id="KW-0472">Membrane</keyword>
<dbReference type="Proteomes" id="UP000622166">
    <property type="component" value="Unassembled WGS sequence"/>
</dbReference>
<keyword evidence="2" id="KW-1133">Transmembrane helix</keyword>
<gene>
    <name evidence="3" type="ORF">GCM10010365_35690</name>
</gene>
<accession>A0A918PJ82</accession>
<feature type="region of interest" description="Disordered" evidence="1">
    <location>
        <begin position="81"/>
        <end position="123"/>
    </location>
</feature>
<name>A0A918PJ82_9ACTN</name>
<keyword evidence="4" id="KW-1185">Reference proteome</keyword>
<evidence type="ECO:0000256" key="1">
    <source>
        <dbReference type="SAM" id="MobiDB-lite"/>
    </source>
</evidence>
<dbReference type="AlphaFoldDB" id="A0A918PJ82"/>
<feature type="compositionally biased region" description="Low complexity" evidence="1">
    <location>
        <begin position="81"/>
        <end position="114"/>
    </location>
</feature>
<evidence type="ECO:0000313" key="3">
    <source>
        <dbReference type="EMBL" id="GGZ12843.1"/>
    </source>
</evidence>
<feature type="region of interest" description="Disordered" evidence="1">
    <location>
        <begin position="1"/>
        <end position="21"/>
    </location>
</feature>
<sequence length="259" mass="26542">MSHPTSRDPVGQGATGDTERRLRDALAEAAHGVSPSAVPLAAIERDGRRRVRRRRAVAMGGAAAVLLLPLAAVLALRPDASGGPAERVTPPAATVTPSASPSSSPSSSAPAGRARVVEPGERVTAAPGTEVWLTEEGKYWHEPDGPPVEFRSVVDGNLDLSEPGVSVQASGSGDGGYFLSGVYYGVREAAARVEIETAGGTPVEGTVLRLAGNTTWGVWYASAEAPEQQTGSDAPGGPSWKVTVYDARGQVIAESASGL</sequence>
<reference evidence="3" key="2">
    <citation type="submission" date="2020-09" db="EMBL/GenBank/DDBJ databases">
        <authorList>
            <person name="Sun Q."/>
            <person name="Ohkuma M."/>
        </authorList>
    </citation>
    <scope>NUCLEOTIDE SEQUENCE</scope>
    <source>
        <strain evidence="3">JCM 4815</strain>
    </source>
</reference>
<proteinExistence type="predicted"/>
<dbReference type="RefSeq" id="WP_189860157.1">
    <property type="nucleotide sequence ID" value="NZ_BMVW01000006.1"/>
</dbReference>
<reference evidence="3" key="1">
    <citation type="journal article" date="2014" name="Int. J. Syst. Evol. Microbiol.">
        <title>Complete genome sequence of Corynebacterium casei LMG S-19264T (=DSM 44701T), isolated from a smear-ripened cheese.</title>
        <authorList>
            <consortium name="US DOE Joint Genome Institute (JGI-PGF)"/>
            <person name="Walter F."/>
            <person name="Albersmeier A."/>
            <person name="Kalinowski J."/>
            <person name="Ruckert C."/>
        </authorList>
    </citation>
    <scope>NUCLEOTIDE SEQUENCE</scope>
    <source>
        <strain evidence="3">JCM 4815</strain>
    </source>
</reference>
<protein>
    <submittedName>
        <fullName evidence="3">Uncharacterized protein</fullName>
    </submittedName>
</protein>
<dbReference type="EMBL" id="BMVW01000006">
    <property type="protein sequence ID" value="GGZ12843.1"/>
    <property type="molecule type" value="Genomic_DNA"/>
</dbReference>